<name>A0A0K2GHN3_NITMO</name>
<dbReference type="STRING" id="42253.NITMOv2_3751"/>
<reference evidence="2 3" key="1">
    <citation type="journal article" date="2015" name="Proc. Natl. Acad. Sci. U.S.A.">
        <title>Expanded metabolic versatility of ubiquitous nitrite-oxidizing bacteria from the genus Nitrospira.</title>
        <authorList>
            <person name="Koch H."/>
            <person name="Lucker S."/>
            <person name="Albertsen M."/>
            <person name="Kitzinger K."/>
            <person name="Herbold C."/>
            <person name="Spieck E."/>
            <person name="Nielsen P.H."/>
            <person name="Wagner M."/>
            <person name="Daims H."/>
        </authorList>
    </citation>
    <scope>NUCLEOTIDE SEQUENCE [LARGE SCALE GENOMIC DNA]</scope>
    <source>
        <strain evidence="2 3">NSP M-1</strain>
    </source>
</reference>
<feature type="compositionally biased region" description="Basic and acidic residues" evidence="1">
    <location>
        <begin position="49"/>
        <end position="67"/>
    </location>
</feature>
<gene>
    <name evidence="2" type="ORF">NITMOv2_3751</name>
</gene>
<keyword evidence="3" id="KW-1185">Reference proteome</keyword>
<dbReference type="AlphaFoldDB" id="A0A0K2GHN3"/>
<dbReference type="KEGG" id="nmv:NITMOv2_3751"/>
<proteinExistence type="predicted"/>
<feature type="region of interest" description="Disordered" evidence="1">
    <location>
        <begin position="45"/>
        <end position="67"/>
    </location>
</feature>
<evidence type="ECO:0000313" key="2">
    <source>
        <dbReference type="EMBL" id="ALA60142.1"/>
    </source>
</evidence>
<dbReference type="Proteomes" id="UP000069205">
    <property type="component" value="Chromosome"/>
</dbReference>
<accession>A0A0K2GHN3</accession>
<dbReference type="EMBL" id="CP011801">
    <property type="protein sequence ID" value="ALA60142.1"/>
    <property type="molecule type" value="Genomic_DNA"/>
</dbReference>
<evidence type="ECO:0000313" key="3">
    <source>
        <dbReference type="Proteomes" id="UP000069205"/>
    </source>
</evidence>
<protein>
    <submittedName>
        <fullName evidence="2">Uncharacterized protein</fullName>
    </submittedName>
</protein>
<sequence length="83" mass="9217">MSIGLGFGTGAEAELPNLSCKTCVFHKPRAPPSVQILQGLPEAGGRAEVTPDRTRNNCRQKEQRPSERLGRRYSLMPYSLILY</sequence>
<evidence type="ECO:0000256" key="1">
    <source>
        <dbReference type="SAM" id="MobiDB-lite"/>
    </source>
</evidence>
<organism evidence="2 3">
    <name type="scientific">Nitrospira moscoviensis</name>
    <dbReference type="NCBI Taxonomy" id="42253"/>
    <lineage>
        <taxon>Bacteria</taxon>
        <taxon>Pseudomonadati</taxon>
        <taxon>Nitrospirota</taxon>
        <taxon>Nitrospiria</taxon>
        <taxon>Nitrospirales</taxon>
        <taxon>Nitrospiraceae</taxon>
        <taxon>Nitrospira</taxon>
    </lineage>
</organism>